<reference evidence="4" key="1">
    <citation type="submission" date="2020-06" db="EMBL/GenBank/DDBJ databases">
        <title>Nostoc edaphicum CCNP1411 genome.</title>
        <authorList>
            <person name="Fidor A."/>
            <person name="Grabski M."/>
            <person name="Gawor J."/>
            <person name="Gromadka R."/>
            <person name="Wegrzyn G."/>
            <person name="Mazur-Marzec H."/>
        </authorList>
    </citation>
    <scope>NUCLEOTIDE SEQUENCE [LARGE SCALE GENOMIC DNA]</scope>
    <source>
        <strain evidence="4">CCNP1411</strain>
        <plasmid evidence="4">pne_5</plasmid>
    </source>
</reference>
<evidence type="ECO:0000256" key="2">
    <source>
        <dbReference type="SAM" id="Phobius"/>
    </source>
</evidence>
<feature type="compositionally biased region" description="Low complexity" evidence="1">
    <location>
        <begin position="184"/>
        <end position="193"/>
    </location>
</feature>
<dbReference type="EMBL" id="CP054697">
    <property type="protein sequence ID" value="QMS86467.1"/>
    <property type="molecule type" value="Genomic_DNA"/>
</dbReference>
<feature type="transmembrane region" description="Helical" evidence="2">
    <location>
        <begin position="80"/>
        <end position="101"/>
    </location>
</feature>
<evidence type="ECO:0000313" key="3">
    <source>
        <dbReference type="EMBL" id="QMS86467.1"/>
    </source>
</evidence>
<sequence length="500" mass="53517">MTQTQESPAVNKRNVPQEEEPAELLAQEQSDTANPDSLDKKDKDFAAMNGVSIQLESLADTEAPEPEEITTTRTIPQNPLLKMAVIGGIILVFIMIVGGLINGSMNALNFSPRKIESPKINLETIEEPVKDETGQNKTALALTSQNVEFKKIRDQKAQAEAEATPTPSPTFTPVPVAPPPPTRTIPQRTQPVTVTRNPSPPRINTPTRRSLPVSQPQPQPKQVARVIPNASSAVKTQQLDPMQQWLAVANVGSFSSSVNSDDEQLNPSGIKGGIGSSTEVKNQTTAQTTDYNTKRILVGSTTEGRLETPIFWGTNDDIGQNYLIKISLPLKASDGSEVLPTGSYLVAQLTNSNGSGFAQLRGVSVLINSDGNAQEKKLPENAVLIMSKNGSFLKGESRKGSNLGSDLMSSVIAGVAKAAEIQNRPTSQTNISSNGFSSSTTTNDDKNITSAFGEGVFNNILEGIKASNQSRSGQLNSQEKVFVIDAGQTVQIFVNQTISL</sequence>
<gene>
    <name evidence="3" type="ORF">HUN01_02370</name>
</gene>
<accession>A0A7D7LDR8</accession>
<dbReference type="RefSeq" id="WP_181927289.1">
    <property type="nucleotide sequence ID" value="NZ_CP054697.1"/>
</dbReference>
<keyword evidence="2" id="KW-1133">Transmembrane helix</keyword>
<evidence type="ECO:0000256" key="1">
    <source>
        <dbReference type="SAM" id="MobiDB-lite"/>
    </source>
</evidence>
<dbReference type="KEGG" id="ned:HUN01_02370"/>
<geneLocation type="plasmid" evidence="4">
    <name>pne_5</name>
</geneLocation>
<evidence type="ECO:0000313" key="4">
    <source>
        <dbReference type="Proteomes" id="UP000514713"/>
    </source>
</evidence>
<evidence type="ECO:0008006" key="5">
    <source>
        <dbReference type="Google" id="ProtNLM"/>
    </source>
</evidence>
<dbReference type="Proteomes" id="UP000514713">
    <property type="component" value="Plasmid pNe_5"/>
</dbReference>
<keyword evidence="2" id="KW-0812">Transmembrane</keyword>
<proteinExistence type="predicted"/>
<name>A0A7D7LDR8_9NOSO</name>
<feature type="region of interest" description="Disordered" evidence="1">
    <location>
        <begin position="151"/>
        <end position="224"/>
    </location>
</feature>
<dbReference type="AlphaFoldDB" id="A0A7D7LDR8"/>
<feature type="region of interest" description="Disordered" evidence="1">
    <location>
        <begin position="258"/>
        <end position="287"/>
    </location>
</feature>
<keyword evidence="2" id="KW-0472">Membrane</keyword>
<feature type="compositionally biased region" description="Polar residues" evidence="1">
    <location>
        <begin position="276"/>
        <end position="287"/>
    </location>
</feature>
<feature type="compositionally biased region" description="Pro residues" evidence="1">
    <location>
        <begin position="166"/>
        <end position="183"/>
    </location>
</feature>
<keyword evidence="3" id="KW-0614">Plasmid</keyword>
<keyword evidence="4" id="KW-1185">Reference proteome</keyword>
<feature type="region of interest" description="Disordered" evidence="1">
    <location>
        <begin position="1"/>
        <end position="44"/>
    </location>
</feature>
<protein>
    <recommendedName>
        <fullName evidence="5">TrbI/VirB10 family protein</fullName>
    </recommendedName>
</protein>
<organism evidence="3 4">
    <name type="scientific">Nostoc edaphicum CCNP1411</name>
    <dbReference type="NCBI Taxonomy" id="1472755"/>
    <lineage>
        <taxon>Bacteria</taxon>
        <taxon>Bacillati</taxon>
        <taxon>Cyanobacteriota</taxon>
        <taxon>Cyanophyceae</taxon>
        <taxon>Nostocales</taxon>
        <taxon>Nostocaceae</taxon>
        <taxon>Nostoc</taxon>
    </lineage>
</organism>
<feature type="compositionally biased region" description="Low complexity" evidence="1">
    <location>
        <begin position="212"/>
        <end position="223"/>
    </location>
</feature>